<dbReference type="EMBL" id="AP005769">
    <property type="protein sequence ID" value="BAD46408.1"/>
    <property type="molecule type" value="Genomic_DNA"/>
</dbReference>
<feature type="region of interest" description="Disordered" evidence="1">
    <location>
        <begin position="11"/>
        <end position="37"/>
    </location>
</feature>
<dbReference type="Proteomes" id="UP000000763">
    <property type="component" value="Chromosome 6"/>
</dbReference>
<reference evidence="3" key="2">
    <citation type="journal article" date="2008" name="Nucleic Acids Res.">
        <title>The rice annotation project database (RAP-DB): 2008 update.</title>
        <authorList>
            <consortium name="The rice annotation project (RAP)"/>
        </authorList>
    </citation>
    <scope>GENOME REANNOTATION</scope>
    <source>
        <strain evidence="3">cv. Nipponbare</strain>
    </source>
</reference>
<organism evidence="2 3">
    <name type="scientific">Oryza sativa subsp. japonica</name>
    <name type="common">Rice</name>
    <dbReference type="NCBI Taxonomy" id="39947"/>
    <lineage>
        <taxon>Eukaryota</taxon>
        <taxon>Viridiplantae</taxon>
        <taxon>Streptophyta</taxon>
        <taxon>Embryophyta</taxon>
        <taxon>Tracheophyta</taxon>
        <taxon>Spermatophyta</taxon>
        <taxon>Magnoliopsida</taxon>
        <taxon>Liliopsida</taxon>
        <taxon>Poales</taxon>
        <taxon>Poaceae</taxon>
        <taxon>BOP clade</taxon>
        <taxon>Oryzoideae</taxon>
        <taxon>Oryzeae</taxon>
        <taxon>Oryzinae</taxon>
        <taxon>Oryza</taxon>
        <taxon>Oryza sativa</taxon>
    </lineage>
</organism>
<accession>Q651V9</accession>
<name>Q651V9_ORYSJ</name>
<evidence type="ECO:0000313" key="2">
    <source>
        <dbReference type="EMBL" id="BAD46408.1"/>
    </source>
</evidence>
<proteinExistence type="predicted"/>
<evidence type="ECO:0000313" key="3">
    <source>
        <dbReference type="Proteomes" id="UP000000763"/>
    </source>
</evidence>
<evidence type="ECO:0000256" key="1">
    <source>
        <dbReference type="SAM" id="MobiDB-lite"/>
    </source>
</evidence>
<dbReference type="AlphaFoldDB" id="Q651V9"/>
<reference evidence="3" key="1">
    <citation type="journal article" date="2005" name="Nature">
        <title>The map-based sequence of the rice genome.</title>
        <authorList>
            <consortium name="International rice genome sequencing project (IRGSP)"/>
            <person name="Matsumoto T."/>
            <person name="Wu J."/>
            <person name="Kanamori H."/>
            <person name="Katayose Y."/>
            <person name="Fujisawa M."/>
            <person name="Namiki N."/>
            <person name="Mizuno H."/>
            <person name="Yamamoto K."/>
            <person name="Antonio B.A."/>
            <person name="Baba T."/>
            <person name="Sakata K."/>
            <person name="Nagamura Y."/>
            <person name="Aoki H."/>
            <person name="Arikawa K."/>
            <person name="Arita K."/>
            <person name="Bito T."/>
            <person name="Chiden Y."/>
            <person name="Fujitsuka N."/>
            <person name="Fukunaka R."/>
            <person name="Hamada M."/>
            <person name="Harada C."/>
            <person name="Hayashi A."/>
            <person name="Hijishita S."/>
            <person name="Honda M."/>
            <person name="Hosokawa S."/>
            <person name="Ichikawa Y."/>
            <person name="Idonuma A."/>
            <person name="Iijima M."/>
            <person name="Ikeda M."/>
            <person name="Ikeno M."/>
            <person name="Ito K."/>
            <person name="Ito S."/>
            <person name="Ito T."/>
            <person name="Ito Y."/>
            <person name="Ito Y."/>
            <person name="Iwabuchi A."/>
            <person name="Kamiya K."/>
            <person name="Karasawa W."/>
            <person name="Kurita K."/>
            <person name="Katagiri S."/>
            <person name="Kikuta A."/>
            <person name="Kobayashi H."/>
            <person name="Kobayashi N."/>
            <person name="Machita K."/>
            <person name="Maehara T."/>
            <person name="Masukawa M."/>
            <person name="Mizubayashi T."/>
            <person name="Mukai Y."/>
            <person name="Nagasaki H."/>
            <person name="Nagata Y."/>
            <person name="Naito S."/>
            <person name="Nakashima M."/>
            <person name="Nakama Y."/>
            <person name="Nakamichi Y."/>
            <person name="Nakamura M."/>
            <person name="Meguro A."/>
            <person name="Negishi M."/>
            <person name="Ohta I."/>
            <person name="Ohta T."/>
            <person name="Okamoto M."/>
            <person name="Ono N."/>
            <person name="Saji S."/>
            <person name="Sakaguchi M."/>
            <person name="Sakai K."/>
            <person name="Shibata M."/>
            <person name="Shimokawa T."/>
            <person name="Song J."/>
            <person name="Takazaki Y."/>
            <person name="Terasawa K."/>
            <person name="Tsugane M."/>
            <person name="Tsuji K."/>
            <person name="Ueda S."/>
            <person name="Waki K."/>
            <person name="Yamagata H."/>
            <person name="Yamamoto M."/>
            <person name="Yamamoto S."/>
            <person name="Yamane H."/>
            <person name="Yoshiki S."/>
            <person name="Yoshihara R."/>
            <person name="Yukawa K."/>
            <person name="Zhong H."/>
            <person name="Yano M."/>
            <person name="Yuan Q."/>
            <person name="Ouyang S."/>
            <person name="Liu J."/>
            <person name="Jones K.M."/>
            <person name="Gansberger K."/>
            <person name="Moffat K."/>
            <person name="Hill J."/>
            <person name="Bera J."/>
            <person name="Fadrosh D."/>
            <person name="Jin S."/>
            <person name="Johri S."/>
            <person name="Kim M."/>
            <person name="Overton L."/>
            <person name="Reardon M."/>
            <person name="Tsitrin T."/>
            <person name="Vuong H."/>
            <person name="Weaver B."/>
            <person name="Ciecko A."/>
            <person name="Tallon L."/>
            <person name="Jackson J."/>
            <person name="Pai G."/>
            <person name="Aken S.V."/>
            <person name="Utterback T."/>
            <person name="Reidmuller S."/>
            <person name="Feldblyum T."/>
            <person name="Hsiao J."/>
            <person name="Zismann V."/>
            <person name="Iobst S."/>
            <person name="de Vazeille A.R."/>
            <person name="Buell C.R."/>
            <person name="Ying K."/>
            <person name="Li Y."/>
            <person name="Lu T."/>
            <person name="Huang Y."/>
            <person name="Zhao Q."/>
            <person name="Feng Q."/>
            <person name="Zhang L."/>
            <person name="Zhu J."/>
            <person name="Weng Q."/>
            <person name="Mu J."/>
            <person name="Lu Y."/>
            <person name="Fan D."/>
            <person name="Liu Y."/>
            <person name="Guan J."/>
            <person name="Zhang Y."/>
            <person name="Yu S."/>
            <person name="Liu X."/>
            <person name="Zhang Y."/>
            <person name="Hong G."/>
            <person name="Han B."/>
            <person name="Choisne N."/>
            <person name="Demange N."/>
            <person name="Orjeda G."/>
            <person name="Samain S."/>
            <person name="Cattolico L."/>
            <person name="Pelletier E."/>
            <person name="Couloux A."/>
            <person name="Segurens B."/>
            <person name="Wincker P."/>
            <person name="D'Hont A."/>
            <person name="Scarpelli C."/>
            <person name="Weissenbach J."/>
            <person name="Salanoubat M."/>
            <person name="Quetier F."/>
            <person name="Yu Y."/>
            <person name="Kim H.R."/>
            <person name="Rambo T."/>
            <person name="Currie J."/>
            <person name="Collura K."/>
            <person name="Luo M."/>
            <person name="Yang T."/>
            <person name="Ammiraju J.S.S."/>
            <person name="Engler F."/>
            <person name="Soderlund C."/>
            <person name="Wing R.A."/>
            <person name="Palmer L.E."/>
            <person name="de la Bastide M."/>
            <person name="Spiegel L."/>
            <person name="Nascimento L."/>
            <person name="Zutavern T."/>
            <person name="O'Shaughnessy A."/>
            <person name="Dike S."/>
            <person name="Dedhia N."/>
            <person name="Preston R."/>
            <person name="Balija V."/>
            <person name="McCombie W.R."/>
            <person name="Chow T."/>
            <person name="Chen H."/>
            <person name="Chung M."/>
            <person name="Chen C."/>
            <person name="Shaw J."/>
            <person name="Wu H."/>
            <person name="Hsiao K."/>
            <person name="Chao Y."/>
            <person name="Chu M."/>
            <person name="Cheng C."/>
            <person name="Hour A."/>
            <person name="Lee P."/>
            <person name="Lin S."/>
            <person name="Lin Y."/>
            <person name="Liou J."/>
            <person name="Liu S."/>
            <person name="Hsing Y."/>
            <person name="Raghuvanshi S."/>
            <person name="Mohanty A."/>
            <person name="Bharti A.K."/>
            <person name="Gaur A."/>
            <person name="Gupta V."/>
            <person name="Kumar D."/>
            <person name="Ravi V."/>
            <person name="Vij S."/>
            <person name="Kapur A."/>
            <person name="Khurana P."/>
            <person name="Khurana P."/>
            <person name="Khurana J.P."/>
            <person name="Tyagi A.K."/>
            <person name="Gaikwad K."/>
            <person name="Singh A."/>
            <person name="Dalal V."/>
            <person name="Srivastava S."/>
            <person name="Dixit A."/>
            <person name="Pal A.K."/>
            <person name="Ghazi I.A."/>
            <person name="Yadav M."/>
            <person name="Pandit A."/>
            <person name="Bhargava A."/>
            <person name="Sureshbabu K."/>
            <person name="Batra K."/>
            <person name="Sharma T.R."/>
            <person name="Mohapatra T."/>
            <person name="Singh N.K."/>
            <person name="Messing J."/>
            <person name="Nelson A.B."/>
            <person name="Fuks G."/>
            <person name="Kavchok S."/>
            <person name="Keizer G."/>
            <person name="Linton E."/>
            <person name="Llaca V."/>
            <person name="Song R."/>
            <person name="Tanyolac B."/>
            <person name="Young S."/>
            <person name="Ho-Il K."/>
            <person name="Hahn J.H."/>
            <person name="Sangsakoo G."/>
            <person name="Vanavichit A."/>
            <person name="de Mattos Luiz.A.T."/>
            <person name="Zimmer P.D."/>
            <person name="Malone G."/>
            <person name="Dellagostin O."/>
            <person name="de Oliveira A.C."/>
            <person name="Bevan M."/>
            <person name="Bancroft I."/>
            <person name="Minx P."/>
            <person name="Cordum H."/>
            <person name="Wilson R."/>
            <person name="Cheng Z."/>
            <person name="Jin W."/>
            <person name="Jiang J."/>
            <person name="Leong S.A."/>
            <person name="Iwama H."/>
            <person name="Gojobori T."/>
            <person name="Itoh T."/>
            <person name="Niimura Y."/>
            <person name="Fujii Y."/>
            <person name="Habara T."/>
            <person name="Sakai H."/>
            <person name="Sato Y."/>
            <person name="Wilson G."/>
            <person name="Kumar K."/>
            <person name="McCouch S."/>
            <person name="Juretic N."/>
            <person name="Hoen D."/>
            <person name="Wright S."/>
            <person name="Bruskiewich R."/>
            <person name="Bureau T."/>
            <person name="Miyao A."/>
            <person name="Hirochika H."/>
            <person name="Nishikawa T."/>
            <person name="Kadowaki K."/>
            <person name="Sugiura M."/>
            <person name="Burr B."/>
            <person name="Sasaki T."/>
        </authorList>
    </citation>
    <scope>NUCLEOTIDE SEQUENCE [LARGE SCALE GENOMIC DNA]</scope>
    <source>
        <strain evidence="3">cv. Nipponbare</strain>
    </source>
</reference>
<gene>
    <name evidence="2" type="primary">OSJNBa0051O02.15</name>
</gene>
<protein>
    <submittedName>
        <fullName evidence="2">Uncharacterized protein</fullName>
    </submittedName>
</protein>
<sequence length="153" mass="16781">MGCCATQAARADAAATERAGDARARRNSKRRRRESTPGGDFAELVFNVSRKAERYSIDMRNLGPSTAYSCCAAACLVLRGTRRLRVISFSAHDLCHNTQSPRQRRRCGDERMVAVCSPVAMEVAITTLPMKKQALREAFAALPPTLIPSSRPL</sequence>